<reference evidence="2" key="1">
    <citation type="submission" date="2023-11" db="EMBL/GenBank/DDBJ databases">
        <authorList>
            <person name="De Vega J J."/>
            <person name="De Vega J J."/>
        </authorList>
    </citation>
    <scope>NUCLEOTIDE SEQUENCE</scope>
</reference>
<comment type="caution">
    <text evidence="2">The sequence shown here is derived from an EMBL/GenBank/DDBJ whole genome shotgun (WGS) entry which is preliminary data.</text>
</comment>
<feature type="compositionally biased region" description="Low complexity" evidence="1">
    <location>
        <begin position="104"/>
        <end position="123"/>
    </location>
</feature>
<dbReference type="AlphaFoldDB" id="A0AAD2K258"/>
<name>A0AAD2K258_9AGAR</name>
<evidence type="ECO:0000313" key="3">
    <source>
        <dbReference type="Proteomes" id="UP001295794"/>
    </source>
</evidence>
<feature type="region of interest" description="Disordered" evidence="1">
    <location>
        <begin position="67"/>
        <end position="124"/>
    </location>
</feature>
<evidence type="ECO:0000256" key="1">
    <source>
        <dbReference type="SAM" id="MobiDB-lite"/>
    </source>
</evidence>
<feature type="non-terminal residue" evidence="2">
    <location>
        <position position="1"/>
    </location>
</feature>
<accession>A0AAD2K258</accession>
<gene>
    <name evidence="2" type="ORF">MYCIT1_LOCUS22030</name>
</gene>
<protein>
    <submittedName>
        <fullName evidence="2">Uncharacterized protein</fullName>
    </submittedName>
</protein>
<feature type="compositionally biased region" description="Polar residues" evidence="1">
    <location>
        <begin position="74"/>
        <end position="90"/>
    </location>
</feature>
<dbReference type="Proteomes" id="UP001295794">
    <property type="component" value="Unassembled WGS sequence"/>
</dbReference>
<evidence type="ECO:0000313" key="2">
    <source>
        <dbReference type="EMBL" id="CAK5274733.1"/>
    </source>
</evidence>
<sequence>KFEVQPHQHSLPHHCSREDWPIFLLWPSSYPIVPGKHTIACTPRPGAGLANCGGAVAQHLQATALSDSDAYKTGRSSRSHSQPLQNHTRATQPQPLHLPPTVPLPLTMSSTVNSTTSSSSSTSPKNYEAAFVALQSSFGVVGQSVPRVDPKPIKGAKKTKTGKTATPSTPMTRFELAHADLMAKYGCGGGASVRTPHAA</sequence>
<dbReference type="EMBL" id="CAVNYO010000403">
    <property type="protein sequence ID" value="CAK5274733.1"/>
    <property type="molecule type" value="Genomic_DNA"/>
</dbReference>
<feature type="region of interest" description="Disordered" evidence="1">
    <location>
        <begin position="149"/>
        <end position="169"/>
    </location>
</feature>
<organism evidence="2 3">
    <name type="scientific">Mycena citricolor</name>
    <dbReference type="NCBI Taxonomy" id="2018698"/>
    <lineage>
        <taxon>Eukaryota</taxon>
        <taxon>Fungi</taxon>
        <taxon>Dikarya</taxon>
        <taxon>Basidiomycota</taxon>
        <taxon>Agaricomycotina</taxon>
        <taxon>Agaricomycetes</taxon>
        <taxon>Agaricomycetidae</taxon>
        <taxon>Agaricales</taxon>
        <taxon>Marasmiineae</taxon>
        <taxon>Mycenaceae</taxon>
        <taxon>Mycena</taxon>
    </lineage>
</organism>
<keyword evidence="3" id="KW-1185">Reference proteome</keyword>
<proteinExistence type="predicted"/>